<evidence type="ECO:0000256" key="1">
    <source>
        <dbReference type="SAM" id="MobiDB-lite"/>
    </source>
</evidence>
<evidence type="ECO:0000313" key="3">
    <source>
        <dbReference type="Proteomes" id="UP000215158"/>
    </source>
</evidence>
<dbReference type="RefSeq" id="WP_095423735.1">
    <property type="nucleotide sequence ID" value="NZ_CP022992.1"/>
</dbReference>
<proteinExistence type="predicted"/>
<organism evidence="2 3">
    <name type="scientific">Paraburkholderia aromaticivorans</name>
    <dbReference type="NCBI Taxonomy" id="2026199"/>
    <lineage>
        <taxon>Bacteria</taxon>
        <taxon>Pseudomonadati</taxon>
        <taxon>Pseudomonadota</taxon>
        <taxon>Betaproteobacteria</taxon>
        <taxon>Burkholderiales</taxon>
        <taxon>Burkholderiaceae</taxon>
        <taxon>Paraburkholderia</taxon>
    </lineage>
</organism>
<dbReference type="AlphaFoldDB" id="A0A248VZR5"/>
<geneLocation type="plasmid" evidence="2 3">
    <name>pBN2</name>
</geneLocation>
<evidence type="ECO:0000313" key="2">
    <source>
        <dbReference type="EMBL" id="ASW04012.1"/>
    </source>
</evidence>
<sequence length="146" mass="16294">MEHRAEELSCDEFATRFIPEGIGKYADSRGQPLTLLECKQKTGIYFALFAFVVLAFDQWQESDSHPSLQDRMNALQDTLLDGEVDEACGSPILTFEALRAVWHAARLSSFPHHSTGKSKPDTSNSNQSESDKLLPVRRPAAQVRVS</sequence>
<protein>
    <submittedName>
        <fullName evidence="2">Uncharacterized protein</fullName>
    </submittedName>
</protein>
<dbReference type="Proteomes" id="UP000215158">
    <property type="component" value="Plasmid pBN2"/>
</dbReference>
<dbReference type="KEGG" id="parb:CJU94_38425"/>
<keyword evidence="3" id="KW-1185">Reference proteome</keyword>
<gene>
    <name evidence="2" type="ORF">CJU94_38425</name>
</gene>
<reference evidence="2 3" key="1">
    <citation type="submission" date="2017-08" db="EMBL/GenBank/DDBJ databases">
        <title>Identification and genetic characteristics of simultaneous BTEX- and naphthalene-degrading Paraburkholderia sp. BN5 isolated from petroleum-contaminated soil.</title>
        <authorList>
            <person name="Lee Y."/>
            <person name="Jeon C.O."/>
        </authorList>
    </citation>
    <scope>NUCLEOTIDE SEQUENCE [LARGE SCALE GENOMIC DNA]</scope>
    <source>
        <strain evidence="2 3">BN5</strain>
        <plasmid evidence="2 3">pBN2</plasmid>
    </source>
</reference>
<feature type="region of interest" description="Disordered" evidence="1">
    <location>
        <begin position="111"/>
        <end position="146"/>
    </location>
</feature>
<keyword evidence="2" id="KW-0614">Plasmid</keyword>
<accession>A0A248VZR5</accession>
<name>A0A248VZR5_9BURK</name>
<dbReference type="EMBL" id="CP022992">
    <property type="protein sequence ID" value="ASW04012.1"/>
    <property type="molecule type" value="Genomic_DNA"/>
</dbReference>
<dbReference type="OrthoDB" id="5918331at2"/>